<evidence type="ECO:0000313" key="6">
    <source>
        <dbReference type="Proteomes" id="UP000006352"/>
    </source>
</evidence>
<keyword evidence="2" id="KW-0472">Membrane</keyword>
<dbReference type="SUPFAM" id="SSF82153">
    <property type="entry name" value="FAS1 domain"/>
    <property type="match status" value="2"/>
</dbReference>
<gene>
    <name evidence="5" type="ORF">FIBRA_01991</name>
</gene>
<dbReference type="PROSITE" id="PS50213">
    <property type="entry name" value="FAS1"/>
    <property type="match status" value="2"/>
</dbReference>
<dbReference type="PANTHER" id="PTHR10900:SF77">
    <property type="entry name" value="FI19380P1"/>
    <property type="match status" value="1"/>
</dbReference>
<dbReference type="HOGENOM" id="CLU_051205_0_0_1"/>
<keyword evidence="2" id="KW-0812">Transmembrane</keyword>
<dbReference type="GO" id="GO:0000329">
    <property type="term" value="C:fungal-type vacuole membrane"/>
    <property type="evidence" value="ECO:0007669"/>
    <property type="project" value="TreeGrafter"/>
</dbReference>
<sequence>MKLISHLSSIALLAAVKFALAQNETFLAGLLSTLNETGASSLSGLASQLNSSDQGRSLLTALSNGDPYALFAPNDTAFSNAPSSAFTNIDNFIAYHLVTGNFSGVNTSYANTTLGRTFLNDSQLVQLEGNQSQVLAWAFRTDHVTVLNQPMDTIVTNTTSFGNITINVIDHILTFPGTFEQTVASNNDAFGGISSALGNVSAPFFNASTGQTTNTSVFSVVNNGLHGFTLFAPNSTAVAAIASDLASLESNTTLLEIVLKNHLINGTSAYSPELVGTNFTSASGEVFSSSINSTGQYVTSGGQTALIVQPDVLLSNGVVHVIDRVLLNTNEDAGAASSAAASATSAATQSTTETRPIGFAQTASLAAASGATTETASSSTGSTSTGSASTGSTSTGSTSTGSTSTSSTSTTTGSTNTGSTTAGSTTSGSTTTGSTTTSASAGARAFSPYLAQIVSISTTLVGVMMGGIFTVA</sequence>
<feature type="signal peptide" evidence="3">
    <location>
        <begin position="1"/>
        <end position="21"/>
    </location>
</feature>
<dbReference type="Proteomes" id="UP000006352">
    <property type="component" value="Unassembled WGS sequence"/>
</dbReference>
<evidence type="ECO:0000313" key="5">
    <source>
        <dbReference type="EMBL" id="CCL99966.1"/>
    </source>
</evidence>
<dbReference type="GO" id="GO:0016236">
    <property type="term" value="P:macroautophagy"/>
    <property type="evidence" value="ECO:0007669"/>
    <property type="project" value="TreeGrafter"/>
</dbReference>
<dbReference type="InParanoid" id="J4I8T4"/>
<dbReference type="STRING" id="599839.J4I8T4"/>
<name>J4I8T4_9APHY</name>
<dbReference type="Gene3D" id="2.30.180.10">
    <property type="entry name" value="FAS1 domain"/>
    <property type="match status" value="2"/>
</dbReference>
<dbReference type="GeneID" id="24094877"/>
<evidence type="ECO:0000259" key="4">
    <source>
        <dbReference type="PROSITE" id="PS50213"/>
    </source>
</evidence>
<dbReference type="OrthoDB" id="286301at2759"/>
<protein>
    <recommendedName>
        <fullName evidence="4">FAS1 domain-containing protein</fullName>
    </recommendedName>
</protein>
<evidence type="ECO:0000256" key="2">
    <source>
        <dbReference type="SAM" id="Phobius"/>
    </source>
</evidence>
<evidence type="ECO:0000256" key="3">
    <source>
        <dbReference type="SAM" id="SignalP"/>
    </source>
</evidence>
<dbReference type="RefSeq" id="XP_012179249.1">
    <property type="nucleotide sequence ID" value="XM_012323859.1"/>
</dbReference>
<dbReference type="GO" id="GO:0005615">
    <property type="term" value="C:extracellular space"/>
    <property type="evidence" value="ECO:0007669"/>
    <property type="project" value="TreeGrafter"/>
</dbReference>
<dbReference type="PANTHER" id="PTHR10900">
    <property type="entry name" value="PERIOSTIN-RELATED"/>
    <property type="match status" value="1"/>
</dbReference>
<dbReference type="InterPro" id="IPR000782">
    <property type="entry name" value="FAS1_domain"/>
</dbReference>
<dbReference type="InterPro" id="IPR050904">
    <property type="entry name" value="Adhesion/Biosynth-related"/>
</dbReference>
<feature type="region of interest" description="Disordered" evidence="1">
    <location>
        <begin position="371"/>
        <end position="440"/>
    </location>
</feature>
<feature type="domain" description="FAS1" evidence="4">
    <location>
        <begin position="27"/>
        <end position="173"/>
    </location>
</feature>
<keyword evidence="3" id="KW-0732">Signal</keyword>
<proteinExistence type="predicted"/>
<organism evidence="5 6">
    <name type="scientific">Fibroporia radiculosa</name>
    <dbReference type="NCBI Taxonomy" id="599839"/>
    <lineage>
        <taxon>Eukaryota</taxon>
        <taxon>Fungi</taxon>
        <taxon>Dikarya</taxon>
        <taxon>Basidiomycota</taxon>
        <taxon>Agaricomycotina</taxon>
        <taxon>Agaricomycetes</taxon>
        <taxon>Polyporales</taxon>
        <taxon>Fibroporiaceae</taxon>
        <taxon>Fibroporia</taxon>
    </lineage>
</organism>
<dbReference type="InterPro" id="IPR036378">
    <property type="entry name" value="FAS1_dom_sf"/>
</dbReference>
<evidence type="ECO:0000256" key="1">
    <source>
        <dbReference type="SAM" id="MobiDB-lite"/>
    </source>
</evidence>
<feature type="chain" id="PRO_5003778474" description="FAS1 domain-containing protein" evidence="3">
    <location>
        <begin position="22"/>
        <end position="472"/>
    </location>
</feature>
<dbReference type="EMBL" id="HE796958">
    <property type="protein sequence ID" value="CCL99966.1"/>
    <property type="molecule type" value="Genomic_DNA"/>
</dbReference>
<dbReference type="SMART" id="SM00554">
    <property type="entry name" value="FAS1"/>
    <property type="match status" value="1"/>
</dbReference>
<dbReference type="Pfam" id="PF02469">
    <property type="entry name" value="Fasciclin"/>
    <property type="match status" value="2"/>
</dbReference>
<reference evidence="5 6" key="1">
    <citation type="journal article" date="2012" name="Appl. Environ. Microbiol.">
        <title>Short-read sequencing for genomic analysis of the brown rot fungus Fibroporia radiculosa.</title>
        <authorList>
            <person name="Tang J.D."/>
            <person name="Perkins A.D."/>
            <person name="Sonstegard T.S."/>
            <person name="Schroeder S.G."/>
            <person name="Burgess S.C."/>
            <person name="Diehl S.V."/>
        </authorList>
    </citation>
    <scope>NUCLEOTIDE SEQUENCE [LARGE SCALE GENOMIC DNA]</scope>
    <source>
        <strain evidence="5 6">TFFH 294</strain>
    </source>
</reference>
<feature type="domain" description="FAS1" evidence="4">
    <location>
        <begin position="177"/>
        <end position="326"/>
    </location>
</feature>
<feature type="transmembrane region" description="Helical" evidence="2">
    <location>
        <begin position="449"/>
        <end position="471"/>
    </location>
</feature>
<keyword evidence="6" id="KW-1185">Reference proteome</keyword>
<keyword evidence="2" id="KW-1133">Transmembrane helix</keyword>
<accession>J4I8T4</accession>
<dbReference type="AlphaFoldDB" id="J4I8T4"/>